<dbReference type="GeneID" id="4396586"/>
<gene>
    <name evidence="2" type="ORF">CHGG_09765</name>
</gene>
<dbReference type="InterPro" id="IPR011009">
    <property type="entry name" value="Kinase-like_dom_sf"/>
</dbReference>
<feature type="domain" description="Aminoglycoside phosphotransferase" evidence="1">
    <location>
        <begin position="74"/>
        <end position="281"/>
    </location>
</feature>
<evidence type="ECO:0000259" key="1">
    <source>
        <dbReference type="Pfam" id="PF01636"/>
    </source>
</evidence>
<evidence type="ECO:0000313" key="2">
    <source>
        <dbReference type="EMBL" id="EAQ83361.1"/>
    </source>
</evidence>
<dbReference type="OrthoDB" id="2906425at2759"/>
<dbReference type="EMBL" id="CH408035">
    <property type="protein sequence ID" value="EAQ83361.1"/>
    <property type="molecule type" value="Genomic_DNA"/>
</dbReference>
<dbReference type="HOGENOM" id="CLU_059970_0_0_1"/>
<dbReference type="InterPro" id="IPR051678">
    <property type="entry name" value="AGP_Transferase"/>
</dbReference>
<dbReference type="SUPFAM" id="SSF56112">
    <property type="entry name" value="Protein kinase-like (PK-like)"/>
    <property type="match status" value="1"/>
</dbReference>
<dbReference type="Proteomes" id="UP000001056">
    <property type="component" value="Unassembled WGS sequence"/>
</dbReference>
<dbReference type="AlphaFoldDB" id="Q2GQI9"/>
<dbReference type="InterPro" id="IPR002575">
    <property type="entry name" value="Aminoglycoside_PTrfase"/>
</dbReference>
<organism evidence="2 3">
    <name type="scientific">Chaetomium globosum (strain ATCC 6205 / CBS 148.51 / DSM 1962 / NBRC 6347 / NRRL 1970)</name>
    <name type="common">Soil fungus</name>
    <dbReference type="NCBI Taxonomy" id="306901"/>
    <lineage>
        <taxon>Eukaryota</taxon>
        <taxon>Fungi</taxon>
        <taxon>Dikarya</taxon>
        <taxon>Ascomycota</taxon>
        <taxon>Pezizomycotina</taxon>
        <taxon>Sordariomycetes</taxon>
        <taxon>Sordariomycetidae</taxon>
        <taxon>Sordariales</taxon>
        <taxon>Chaetomiaceae</taxon>
        <taxon>Chaetomium</taxon>
    </lineage>
</organism>
<dbReference type="VEuPathDB" id="FungiDB:CHGG_09765"/>
<evidence type="ECO:0000313" key="3">
    <source>
        <dbReference type="Proteomes" id="UP000001056"/>
    </source>
</evidence>
<dbReference type="RefSeq" id="XP_001227692.1">
    <property type="nucleotide sequence ID" value="XM_001227691.1"/>
</dbReference>
<dbReference type="eggNOG" id="ENOG502SS80">
    <property type="taxonomic scope" value="Eukaryota"/>
</dbReference>
<name>Q2GQI9_CHAGB</name>
<proteinExistence type="predicted"/>
<dbReference type="PANTHER" id="PTHR21310">
    <property type="entry name" value="AMINOGLYCOSIDE PHOSPHOTRANSFERASE-RELATED-RELATED"/>
    <property type="match status" value="1"/>
</dbReference>
<keyword evidence="3" id="KW-1185">Reference proteome</keyword>
<protein>
    <recommendedName>
        <fullName evidence="1">Aminoglycoside phosphotransferase domain-containing protein</fullName>
    </recommendedName>
</protein>
<sequence length="420" mass="47180">MPDDRDLLPDQRILSEIFPDVPDITTDLCTVLSNTFDTCTFRLKLATEPRPGFSADLIIRLETSGSHLPAVVKLQRLAQLQIPHLVPATLAVGSVTNGRGRQVDYCVTPFIAGTTVLEEVWMGLDGSNQRSLMEALVAAMGQFNKVSIQNPEVQQIIQQYYKKHPESQLLGKASLGSLHTGFYSNIKQLLEEVLEKRAIKSKECDILDTNNGIVVRSAIDGIGEIGLSQSDLDYLMDHIFFCHNDLEPRNILVKQVGESGMYELAAILDWEIAGFFPLVYESWFKDTQAGSSSQWFSWYSLYKEYTAKFVQEESHEKLAKALAIITESQESSRPKAVSDRIRVKWIKRERLTMSCDPRQGWVREEGAGHVPVFTKEDNDNLEAGGPQGAGVYLVYIQWISPLRDVCEMKSSDLPDYIPCP</sequence>
<dbReference type="PANTHER" id="PTHR21310:SF54">
    <property type="entry name" value="AMINOGLYCOSIDE PHOSPHOTRANSFERASE DOMAIN-CONTAINING PROTEIN"/>
    <property type="match status" value="1"/>
</dbReference>
<reference evidence="3" key="1">
    <citation type="journal article" date="2015" name="Genome Announc.">
        <title>Draft genome sequence of the cellulolytic fungus Chaetomium globosum.</title>
        <authorList>
            <person name="Cuomo C.A."/>
            <person name="Untereiner W.A."/>
            <person name="Ma L.-J."/>
            <person name="Grabherr M."/>
            <person name="Birren B.W."/>
        </authorList>
    </citation>
    <scope>NUCLEOTIDE SEQUENCE [LARGE SCALE GENOMIC DNA]</scope>
    <source>
        <strain evidence="3">ATCC 6205 / CBS 148.51 / DSM 1962 / NBRC 6347 / NRRL 1970</strain>
    </source>
</reference>
<dbReference type="InParanoid" id="Q2GQI9"/>
<dbReference type="Gene3D" id="3.90.1200.10">
    <property type="match status" value="1"/>
</dbReference>
<dbReference type="Pfam" id="PF01636">
    <property type="entry name" value="APH"/>
    <property type="match status" value="1"/>
</dbReference>
<dbReference type="OMA" id="MVELEMH"/>
<accession>Q2GQI9</accession>